<gene>
    <name evidence="1" type="ORF">rsdtw13_34690</name>
</gene>
<organism evidence="1 2">
    <name type="scientific">Inconstantimicrobium mannanitabidum</name>
    <dbReference type="NCBI Taxonomy" id="1604901"/>
    <lineage>
        <taxon>Bacteria</taxon>
        <taxon>Bacillati</taxon>
        <taxon>Bacillota</taxon>
        <taxon>Clostridia</taxon>
        <taxon>Eubacteriales</taxon>
        <taxon>Clostridiaceae</taxon>
        <taxon>Inconstantimicrobium</taxon>
    </lineage>
</organism>
<dbReference type="EMBL" id="BROD01000001">
    <property type="protein sequence ID" value="GKX68211.1"/>
    <property type="molecule type" value="Genomic_DNA"/>
</dbReference>
<accession>A0ACB5RGL7</accession>
<keyword evidence="2" id="KW-1185">Reference proteome</keyword>
<evidence type="ECO:0000313" key="1">
    <source>
        <dbReference type="EMBL" id="GKX68211.1"/>
    </source>
</evidence>
<sequence length="184" mass="21936">MIEYTINKKQFLDFHFAHIKSTNCYKRETTPLTLLILLFSFLIALLILILYHSSIIVLITFLIVLNLSLNLKKIHFKLLKNMYNQRFSENKYKYLFETSSIELVDSGIKITTVSSSRIYKWAAFKSLHIINDYIFIRTYSNNSQLLIPFNFISTPEERSKLFNTIEQNTNLKWRPTYPRDIEYL</sequence>
<reference evidence="1" key="1">
    <citation type="journal article" date="2025" name="Int. J. Syst. Evol. Microbiol.">
        <title>Inconstantimicrobium mannanitabidum sp. nov., a novel member of the family Clostridiaceae isolated from anoxic soil under the treatment of reductive soil disinfestation.</title>
        <authorList>
            <person name="Ueki A."/>
            <person name="Tonouchi A."/>
            <person name="Honma S."/>
            <person name="Kaku N."/>
            <person name="Ueki K."/>
        </authorList>
    </citation>
    <scope>NUCLEOTIDE SEQUENCE</scope>
    <source>
        <strain evidence="1">TW13</strain>
    </source>
</reference>
<dbReference type="Proteomes" id="UP001058074">
    <property type="component" value="Unassembled WGS sequence"/>
</dbReference>
<comment type="caution">
    <text evidence="1">The sequence shown here is derived from an EMBL/GenBank/DDBJ whole genome shotgun (WGS) entry which is preliminary data.</text>
</comment>
<evidence type="ECO:0000313" key="2">
    <source>
        <dbReference type="Proteomes" id="UP001058074"/>
    </source>
</evidence>
<protein>
    <submittedName>
        <fullName evidence="1">Uncharacterized protein</fullName>
    </submittedName>
</protein>
<name>A0ACB5RGL7_9CLOT</name>
<proteinExistence type="predicted"/>